<dbReference type="Proteomes" id="UP001066276">
    <property type="component" value="Chromosome 11"/>
</dbReference>
<proteinExistence type="predicted"/>
<dbReference type="AlphaFoldDB" id="A0AAV7LHA9"/>
<protein>
    <submittedName>
        <fullName evidence="1">Uncharacterized protein</fullName>
    </submittedName>
</protein>
<feature type="non-terminal residue" evidence="1">
    <location>
        <position position="52"/>
    </location>
</feature>
<organism evidence="1 2">
    <name type="scientific">Pleurodeles waltl</name>
    <name type="common">Iberian ribbed newt</name>
    <dbReference type="NCBI Taxonomy" id="8319"/>
    <lineage>
        <taxon>Eukaryota</taxon>
        <taxon>Metazoa</taxon>
        <taxon>Chordata</taxon>
        <taxon>Craniata</taxon>
        <taxon>Vertebrata</taxon>
        <taxon>Euteleostomi</taxon>
        <taxon>Amphibia</taxon>
        <taxon>Batrachia</taxon>
        <taxon>Caudata</taxon>
        <taxon>Salamandroidea</taxon>
        <taxon>Salamandridae</taxon>
        <taxon>Pleurodelinae</taxon>
        <taxon>Pleurodeles</taxon>
    </lineage>
</organism>
<gene>
    <name evidence="1" type="ORF">NDU88_003022</name>
</gene>
<evidence type="ECO:0000313" key="2">
    <source>
        <dbReference type="Proteomes" id="UP001066276"/>
    </source>
</evidence>
<dbReference type="EMBL" id="JANPWB010000015">
    <property type="protein sequence ID" value="KAJ1089879.1"/>
    <property type="molecule type" value="Genomic_DNA"/>
</dbReference>
<comment type="caution">
    <text evidence="1">The sequence shown here is derived from an EMBL/GenBank/DDBJ whole genome shotgun (WGS) entry which is preliminary data.</text>
</comment>
<sequence>TTTCIYKGRFKMPKRPEPKKRKNTTCLKLRVRWDIVQRMCSKRKEMLVRRLS</sequence>
<feature type="non-terminal residue" evidence="1">
    <location>
        <position position="1"/>
    </location>
</feature>
<accession>A0AAV7LHA9</accession>
<name>A0AAV7LHA9_PLEWA</name>
<reference evidence="1" key="1">
    <citation type="journal article" date="2022" name="bioRxiv">
        <title>Sequencing and chromosome-scale assembly of the giantPleurodeles waltlgenome.</title>
        <authorList>
            <person name="Brown T."/>
            <person name="Elewa A."/>
            <person name="Iarovenko S."/>
            <person name="Subramanian E."/>
            <person name="Araus A.J."/>
            <person name="Petzold A."/>
            <person name="Susuki M."/>
            <person name="Suzuki K.-i.T."/>
            <person name="Hayashi T."/>
            <person name="Toyoda A."/>
            <person name="Oliveira C."/>
            <person name="Osipova E."/>
            <person name="Leigh N.D."/>
            <person name="Simon A."/>
            <person name="Yun M.H."/>
        </authorList>
    </citation>
    <scope>NUCLEOTIDE SEQUENCE</scope>
    <source>
        <strain evidence="1">20211129_DDA</strain>
        <tissue evidence="1">Liver</tissue>
    </source>
</reference>
<keyword evidence="2" id="KW-1185">Reference proteome</keyword>
<evidence type="ECO:0000313" key="1">
    <source>
        <dbReference type="EMBL" id="KAJ1089879.1"/>
    </source>
</evidence>